<feature type="coiled-coil region" evidence="3">
    <location>
        <begin position="203"/>
        <end position="237"/>
    </location>
</feature>
<comment type="subcellular location">
    <subcellularLocation>
        <location evidence="1">Nucleus</location>
    </subcellularLocation>
</comment>
<gene>
    <name evidence="6" type="ORF">BDV98DRAFT_567260</name>
</gene>
<feature type="compositionally biased region" description="Basic and acidic residues" evidence="4">
    <location>
        <begin position="166"/>
        <end position="184"/>
    </location>
</feature>
<protein>
    <recommendedName>
        <fullName evidence="5">BZIP domain-containing protein</fullName>
    </recommendedName>
</protein>
<evidence type="ECO:0000256" key="3">
    <source>
        <dbReference type="SAM" id="Coils"/>
    </source>
</evidence>
<dbReference type="Gene3D" id="1.20.5.170">
    <property type="match status" value="1"/>
</dbReference>
<dbReference type="SUPFAM" id="SSF57959">
    <property type="entry name" value="Leucine zipper domain"/>
    <property type="match status" value="1"/>
</dbReference>
<dbReference type="GO" id="GO:0090575">
    <property type="term" value="C:RNA polymerase II transcription regulator complex"/>
    <property type="evidence" value="ECO:0007669"/>
    <property type="project" value="TreeGrafter"/>
</dbReference>
<evidence type="ECO:0000256" key="2">
    <source>
        <dbReference type="ARBA" id="ARBA00023242"/>
    </source>
</evidence>
<dbReference type="InterPro" id="IPR004827">
    <property type="entry name" value="bZIP"/>
</dbReference>
<sequence length="294" mass="31342">MQAQQPMRLHDDPVTQTTDEASTNKPASSSATTSTTSPNISSQPAAGTESVQPRSRKRKMSPSTKQDALPPPPGPPTHPFPIHGMPNLLPPPHALMHPGPHAHIIYGYPPQMHPGGPDFSTGGAPPPMIPPQPPQPTANDSMSHSPDDGDHDDPSKNGGRILSTNKRAEQNRKAQRAFRERREQHVKLLQSRSELLETALQSADEANRRWEECRVLVEQLRAENAAIRGENASLRQALVNARLLPAGTPNGASPAPMGNGVGGVGDFEGSQDRKGDPDAGKVEGNNAEPATAKA</sequence>
<dbReference type="Proteomes" id="UP000305067">
    <property type="component" value="Unassembled WGS sequence"/>
</dbReference>
<feature type="compositionally biased region" description="Basic and acidic residues" evidence="4">
    <location>
        <begin position="270"/>
        <end position="281"/>
    </location>
</feature>
<feature type="compositionally biased region" description="Pro residues" evidence="4">
    <location>
        <begin position="69"/>
        <end position="79"/>
    </location>
</feature>
<feature type="region of interest" description="Disordered" evidence="4">
    <location>
        <begin position="107"/>
        <end position="184"/>
    </location>
</feature>
<dbReference type="AlphaFoldDB" id="A0A5C3QTM1"/>
<accession>A0A5C3QTM1</accession>
<feature type="compositionally biased region" description="Polar residues" evidence="4">
    <location>
        <begin position="43"/>
        <end position="53"/>
    </location>
</feature>
<feature type="compositionally biased region" description="Basic and acidic residues" evidence="4">
    <location>
        <begin position="145"/>
        <end position="155"/>
    </location>
</feature>
<dbReference type="OrthoDB" id="2593073at2759"/>
<dbReference type="GO" id="GO:0000976">
    <property type="term" value="F:transcription cis-regulatory region binding"/>
    <property type="evidence" value="ECO:0007669"/>
    <property type="project" value="InterPro"/>
</dbReference>
<evidence type="ECO:0000256" key="4">
    <source>
        <dbReference type="SAM" id="MobiDB-lite"/>
    </source>
</evidence>
<feature type="region of interest" description="Disordered" evidence="4">
    <location>
        <begin position="1"/>
        <end position="86"/>
    </location>
</feature>
<feature type="compositionally biased region" description="Low complexity" evidence="4">
    <location>
        <begin position="23"/>
        <end position="42"/>
    </location>
</feature>
<feature type="region of interest" description="Disordered" evidence="4">
    <location>
        <begin position="247"/>
        <end position="294"/>
    </location>
</feature>
<dbReference type="PANTHER" id="PTHR40621">
    <property type="entry name" value="TRANSCRIPTION FACTOR KAPC-RELATED"/>
    <property type="match status" value="1"/>
</dbReference>
<feature type="domain" description="BZIP" evidence="5">
    <location>
        <begin position="166"/>
        <end position="181"/>
    </location>
</feature>
<organism evidence="6 7">
    <name type="scientific">Pterulicium gracile</name>
    <dbReference type="NCBI Taxonomy" id="1884261"/>
    <lineage>
        <taxon>Eukaryota</taxon>
        <taxon>Fungi</taxon>
        <taxon>Dikarya</taxon>
        <taxon>Basidiomycota</taxon>
        <taxon>Agaricomycotina</taxon>
        <taxon>Agaricomycetes</taxon>
        <taxon>Agaricomycetidae</taxon>
        <taxon>Agaricales</taxon>
        <taxon>Pleurotineae</taxon>
        <taxon>Pterulaceae</taxon>
        <taxon>Pterulicium</taxon>
    </lineage>
</organism>
<evidence type="ECO:0000313" key="6">
    <source>
        <dbReference type="EMBL" id="TFL01624.1"/>
    </source>
</evidence>
<evidence type="ECO:0000256" key="1">
    <source>
        <dbReference type="ARBA" id="ARBA00004123"/>
    </source>
</evidence>
<dbReference type="InterPro" id="IPR050936">
    <property type="entry name" value="AP-1-like"/>
</dbReference>
<evidence type="ECO:0000259" key="5">
    <source>
        <dbReference type="PROSITE" id="PS00036"/>
    </source>
</evidence>
<dbReference type="InterPro" id="IPR046347">
    <property type="entry name" value="bZIP_sf"/>
</dbReference>
<dbReference type="GO" id="GO:0001228">
    <property type="term" value="F:DNA-binding transcription activator activity, RNA polymerase II-specific"/>
    <property type="evidence" value="ECO:0007669"/>
    <property type="project" value="TreeGrafter"/>
</dbReference>
<proteinExistence type="predicted"/>
<dbReference type="PROSITE" id="PS00036">
    <property type="entry name" value="BZIP_BASIC"/>
    <property type="match status" value="1"/>
</dbReference>
<reference evidence="6 7" key="1">
    <citation type="journal article" date="2019" name="Nat. Ecol. Evol.">
        <title>Megaphylogeny resolves global patterns of mushroom evolution.</title>
        <authorList>
            <person name="Varga T."/>
            <person name="Krizsan K."/>
            <person name="Foldi C."/>
            <person name="Dima B."/>
            <person name="Sanchez-Garcia M."/>
            <person name="Sanchez-Ramirez S."/>
            <person name="Szollosi G.J."/>
            <person name="Szarkandi J.G."/>
            <person name="Papp V."/>
            <person name="Albert L."/>
            <person name="Andreopoulos W."/>
            <person name="Angelini C."/>
            <person name="Antonin V."/>
            <person name="Barry K.W."/>
            <person name="Bougher N.L."/>
            <person name="Buchanan P."/>
            <person name="Buyck B."/>
            <person name="Bense V."/>
            <person name="Catcheside P."/>
            <person name="Chovatia M."/>
            <person name="Cooper J."/>
            <person name="Damon W."/>
            <person name="Desjardin D."/>
            <person name="Finy P."/>
            <person name="Geml J."/>
            <person name="Haridas S."/>
            <person name="Hughes K."/>
            <person name="Justo A."/>
            <person name="Karasinski D."/>
            <person name="Kautmanova I."/>
            <person name="Kiss B."/>
            <person name="Kocsube S."/>
            <person name="Kotiranta H."/>
            <person name="LaButti K.M."/>
            <person name="Lechner B.E."/>
            <person name="Liimatainen K."/>
            <person name="Lipzen A."/>
            <person name="Lukacs Z."/>
            <person name="Mihaltcheva S."/>
            <person name="Morgado L.N."/>
            <person name="Niskanen T."/>
            <person name="Noordeloos M.E."/>
            <person name="Ohm R.A."/>
            <person name="Ortiz-Santana B."/>
            <person name="Ovrebo C."/>
            <person name="Racz N."/>
            <person name="Riley R."/>
            <person name="Savchenko A."/>
            <person name="Shiryaev A."/>
            <person name="Soop K."/>
            <person name="Spirin V."/>
            <person name="Szebenyi C."/>
            <person name="Tomsovsky M."/>
            <person name="Tulloss R.E."/>
            <person name="Uehling J."/>
            <person name="Grigoriev I.V."/>
            <person name="Vagvolgyi C."/>
            <person name="Papp T."/>
            <person name="Martin F.M."/>
            <person name="Miettinen O."/>
            <person name="Hibbett D.S."/>
            <person name="Nagy L.G."/>
        </authorList>
    </citation>
    <scope>NUCLEOTIDE SEQUENCE [LARGE SCALE GENOMIC DNA]</scope>
    <source>
        <strain evidence="6 7">CBS 309.79</strain>
    </source>
</reference>
<feature type="compositionally biased region" description="Pro residues" evidence="4">
    <location>
        <begin position="124"/>
        <end position="136"/>
    </location>
</feature>
<dbReference type="STRING" id="1884261.A0A5C3QTM1"/>
<keyword evidence="3" id="KW-0175">Coiled coil</keyword>
<evidence type="ECO:0000313" key="7">
    <source>
        <dbReference type="Proteomes" id="UP000305067"/>
    </source>
</evidence>
<keyword evidence="2" id="KW-0539">Nucleus</keyword>
<name>A0A5C3QTM1_9AGAR</name>
<dbReference type="CDD" id="cd14688">
    <property type="entry name" value="bZIP_YAP"/>
    <property type="match status" value="1"/>
</dbReference>
<dbReference type="PANTHER" id="PTHR40621:SF6">
    <property type="entry name" value="AP-1-LIKE TRANSCRIPTION FACTOR YAP1-RELATED"/>
    <property type="match status" value="1"/>
</dbReference>
<keyword evidence="7" id="KW-1185">Reference proteome</keyword>
<dbReference type="EMBL" id="ML178824">
    <property type="protein sequence ID" value="TFL01624.1"/>
    <property type="molecule type" value="Genomic_DNA"/>
</dbReference>